<dbReference type="EMBL" id="LAZR01032033">
    <property type="protein sequence ID" value="KKL52036.1"/>
    <property type="molecule type" value="Genomic_DNA"/>
</dbReference>
<feature type="non-terminal residue" evidence="1">
    <location>
        <position position="1"/>
    </location>
</feature>
<evidence type="ECO:0000313" key="1">
    <source>
        <dbReference type="EMBL" id="KKL52036.1"/>
    </source>
</evidence>
<gene>
    <name evidence="1" type="ORF">LCGC14_2289480</name>
</gene>
<accession>A0A0F9DE84</accession>
<comment type="caution">
    <text evidence="1">The sequence shown here is derived from an EMBL/GenBank/DDBJ whole genome shotgun (WGS) entry which is preliminary data.</text>
</comment>
<protein>
    <submittedName>
        <fullName evidence="1">Uncharacterized protein</fullName>
    </submittedName>
</protein>
<name>A0A0F9DE84_9ZZZZ</name>
<reference evidence="1" key="1">
    <citation type="journal article" date="2015" name="Nature">
        <title>Complex archaea that bridge the gap between prokaryotes and eukaryotes.</title>
        <authorList>
            <person name="Spang A."/>
            <person name="Saw J.H."/>
            <person name="Jorgensen S.L."/>
            <person name="Zaremba-Niedzwiedzka K."/>
            <person name="Martijn J."/>
            <person name="Lind A.E."/>
            <person name="van Eijk R."/>
            <person name="Schleper C."/>
            <person name="Guy L."/>
            <person name="Ettema T.J."/>
        </authorList>
    </citation>
    <scope>NUCLEOTIDE SEQUENCE</scope>
</reference>
<sequence>KKVSNPKSKGYLKEVQSYGEKRLIYMVLMSLQATEDLEWDTIDMEDHTTWNNLRKELRDSGFSDVEVNRIIGECINVNALNDEKIEEARDRFLLEAQEPEEE</sequence>
<proteinExistence type="predicted"/>
<organism evidence="1">
    <name type="scientific">marine sediment metagenome</name>
    <dbReference type="NCBI Taxonomy" id="412755"/>
    <lineage>
        <taxon>unclassified sequences</taxon>
        <taxon>metagenomes</taxon>
        <taxon>ecological metagenomes</taxon>
    </lineage>
</organism>
<dbReference type="AlphaFoldDB" id="A0A0F9DE84"/>